<dbReference type="AlphaFoldDB" id="A0A919RFQ8"/>
<evidence type="ECO:0000313" key="2">
    <source>
        <dbReference type="Proteomes" id="UP000606172"/>
    </source>
</evidence>
<organism evidence="1 2">
    <name type="scientific">Sinosporangium siamense</name>
    <dbReference type="NCBI Taxonomy" id="1367973"/>
    <lineage>
        <taxon>Bacteria</taxon>
        <taxon>Bacillati</taxon>
        <taxon>Actinomycetota</taxon>
        <taxon>Actinomycetes</taxon>
        <taxon>Streptosporangiales</taxon>
        <taxon>Streptosporangiaceae</taxon>
        <taxon>Sinosporangium</taxon>
    </lineage>
</organism>
<name>A0A919RFQ8_9ACTN</name>
<gene>
    <name evidence="1" type="ORF">Ssi02_21860</name>
</gene>
<evidence type="ECO:0000313" key="1">
    <source>
        <dbReference type="EMBL" id="GII91955.1"/>
    </source>
</evidence>
<dbReference type="Proteomes" id="UP000606172">
    <property type="component" value="Unassembled WGS sequence"/>
</dbReference>
<dbReference type="EMBL" id="BOOW01000013">
    <property type="protein sequence ID" value="GII91955.1"/>
    <property type="molecule type" value="Genomic_DNA"/>
</dbReference>
<reference evidence="1" key="1">
    <citation type="submission" date="2021-01" db="EMBL/GenBank/DDBJ databases">
        <title>Whole genome shotgun sequence of Sinosporangium siamense NBRC 109515.</title>
        <authorList>
            <person name="Komaki H."/>
            <person name="Tamura T."/>
        </authorList>
    </citation>
    <scope>NUCLEOTIDE SEQUENCE</scope>
    <source>
        <strain evidence="1">NBRC 109515</strain>
    </source>
</reference>
<protein>
    <submittedName>
        <fullName evidence="1">Uncharacterized protein</fullName>
    </submittedName>
</protein>
<proteinExistence type="predicted"/>
<sequence>MTVAETPDAYSCHRQAGQRCNCDARPLPGHYEPEVAALAGLGRLLAERGAVCELDQGEPLPAMFGRASHVCRIPQLTVWDRGGLRLATLKTFVEDPQSVGLLNVFWMATKESGFVSLADDGELDELLRRLGSAATACVRAAEESREVAMLRERFTLRWEQGRLPGHRNGMLGSVWAMTVNEFRRRLAGEVTLSVHLPGPEGRWPDQELGSAEAAQERAAEVVTVFLWRMSGSVPVPL</sequence>
<comment type="caution">
    <text evidence="1">The sequence shown here is derived from an EMBL/GenBank/DDBJ whole genome shotgun (WGS) entry which is preliminary data.</text>
</comment>
<keyword evidence="2" id="KW-1185">Reference proteome</keyword>
<accession>A0A919RFQ8</accession>